<protein>
    <recommendedName>
        <fullName evidence="4">WD40 repeat domain-containing protein</fullName>
    </recommendedName>
</protein>
<sequence length="381" mass="39457">MVGAPSLWTPLLEQAPIGSASVLYTSNTWFSDRDLLAGLVGAGDDVYRVYTTDGEAAGMGEILSPDGTRAASSLGIHDLATDVLREYPPAWKDLWVRPQAWSPDGATIAVLVEVGDTGSTGVDLLVPGTGEIRELARIGGDEPLPGWTVAFSPDGTRLAVQNGAAVRVITLDAAGAGVDVPLPAGARLAGKGAWSSDGANLLVVSGASCGCAGYPVRWTVTEIAAYAGTPTGRSWSRDGVFALRVLGWWPSGEPVAAEYTAAAGTPPTFFGTGEEQSGLTSQNAVDEARLIGLDSGRVLLAGAGMPLGGGDVESFDVADRVLASGAVRAGDPPLFTMGLLVFLPLTVIGISIAAVLTILLWWLIIRWWAIIGDHESARPLR</sequence>
<dbReference type="Proteomes" id="UP000612282">
    <property type="component" value="Unassembled WGS sequence"/>
</dbReference>
<proteinExistence type="predicted"/>
<dbReference type="SUPFAM" id="SSF82171">
    <property type="entry name" value="DPP6 N-terminal domain-like"/>
    <property type="match status" value="1"/>
</dbReference>
<name>A0ABQ3X0L5_9ACTN</name>
<organism evidence="2 3">
    <name type="scientific">Actinoplanes couchii</name>
    <dbReference type="NCBI Taxonomy" id="403638"/>
    <lineage>
        <taxon>Bacteria</taxon>
        <taxon>Bacillati</taxon>
        <taxon>Actinomycetota</taxon>
        <taxon>Actinomycetes</taxon>
        <taxon>Micromonosporales</taxon>
        <taxon>Micromonosporaceae</taxon>
        <taxon>Actinoplanes</taxon>
    </lineage>
</organism>
<gene>
    <name evidence="2" type="ORF">Aco03nite_004110</name>
</gene>
<reference evidence="2 3" key="1">
    <citation type="submission" date="2021-01" db="EMBL/GenBank/DDBJ databases">
        <title>Whole genome shotgun sequence of Actinoplanes couchii NBRC 106145.</title>
        <authorList>
            <person name="Komaki H."/>
            <person name="Tamura T."/>
        </authorList>
    </citation>
    <scope>NUCLEOTIDE SEQUENCE [LARGE SCALE GENOMIC DNA]</scope>
    <source>
        <strain evidence="2 3">NBRC 106145</strain>
    </source>
</reference>
<evidence type="ECO:0008006" key="4">
    <source>
        <dbReference type="Google" id="ProtNLM"/>
    </source>
</evidence>
<accession>A0ABQ3X0L5</accession>
<evidence type="ECO:0000313" key="3">
    <source>
        <dbReference type="Proteomes" id="UP000612282"/>
    </source>
</evidence>
<comment type="caution">
    <text evidence="2">The sequence shown here is derived from an EMBL/GenBank/DDBJ whole genome shotgun (WGS) entry which is preliminary data.</text>
</comment>
<evidence type="ECO:0000313" key="2">
    <source>
        <dbReference type="EMBL" id="GID52007.1"/>
    </source>
</evidence>
<dbReference type="InterPro" id="IPR011042">
    <property type="entry name" value="6-blade_b-propeller_TolB-like"/>
</dbReference>
<keyword evidence="3" id="KW-1185">Reference proteome</keyword>
<dbReference type="EMBL" id="BOMG01000007">
    <property type="protein sequence ID" value="GID52007.1"/>
    <property type="molecule type" value="Genomic_DNA"/>
</dbReference>
<keyword evidence="1" id="KW-0472">Membrane</keyword>
<dbReference type="Gene3D" id="2.120.10.30">
    <property type="entry name" value="TolB, C-terminal domain"/>
    <property type="match status" value="1"/>
</dbReference>
<keyword evidence="1" id="KW-1133">Transmembrane helix</keyword>
<feature type="transmembrane region" description="Helical" evidence="1">
    <location>
        <begin position="334"/>
        <end position="364"/>
    </location>
</feature>
<evidence type="ECO:0000256" key="1">
    <source>
        <dbReference type="SAM" id="Phobius"/>
    </source>
</evidence>
<keyword evidence="1" id="KW-0812">Transmembrane</keyword>